<dbReference type="InterPro" id="IPR046357">
    <property type="entry name" value="PPIase_dom_sf"/>
</dbReference>
<dbReference type="GO" id="GO:0005829">
    <property type="term" value="C:cytosol"/>
    <property type="evidence" value="ECO:0007669"/>
    <property type="project" value="TreeGrafter"/>
</dbReference>
<dbReference type="AlphaFoldDB" id="A0A5N5QSC7"/>
<evidence type="ECO:0000313" key="8">
    <source>
        <dbReference type="EMBL" id="KAB5594548.1"/>
    </source>
</evidence>
<dbReference type="PROSITE" id="PS50198">
    <property type="entry name" value="PPIC_PPIASE_2"/>
    <property type="match status" value="1"/>
</dbReference>
<feature type="domain" description="PpiC" evidence="7">
    <location>
        <begin position="62"/>
        <end position="173"/>
    </location>
</feature>
<keyword evidence="3 4" id="KW-0413">Isomerase</keyword>
<dbReference type="SUPFAM" id="SSF54534">
    <property type="entry name" value="FKBP-like"/>
    <property type="match status" value="1"/>
</dbReference>
<dbReference type="OrthoDB" id="2530521at2759"/>
<protein>
    <recommendedName>
        <fullName evidence="5">Peptidyl-prolyl cis-trans isomerase</fullName>
        <ecNumber evidence="5">5.2.1.8</ecNumber>
    </recommendedName>
</protein>
<dbReference type="SUPFAM" id="SSF51045">
    <property type="entry name" value="WW domain"/>
    <property type="match status" value="1"/>
</dbReference>
<sequence length="173" mass="19446">MSDEHRKWEVRMSNSKRHHYFFNTETKESSWTPPKGLTEEQINALPGAPEYIVHADEYLASIGQRRASHLLVKHSGSRRPSSWKEDKITRSKEEAIAILKEYAAQIGTDHKKFAELASKHSDCSSHKNGGDLGWFGENQMQKSFEDGVNALKVGEISGVVETDSGVHLILRTG</sequence>
<evidence type="ECO:0000256" key="2">
    <source>
        <dbReference type="ARBA" id="ARBA00023110"/>
    </source>
</evidence>
<dbReference type="InterPro" id="IPR036020">
    <property type="entry name" value="WW_dom_sf"/>
</dbReference>
<evidence type="ECO:0000256" key="4">
    <source>
        <dbReference type="PROSITE-ProRule" id="PRU00278"/>
    </source>
</evidence>
<dbReference type="SMART" id="SM00456">
    <property type="entry name" value="WW"/>
    <property type="match status" value="1"/>
</dbReference>
<feature type="domain" description="WW" evidence="6">
    <location>
        <begin position="8"/>
        <end position="36"/>
    </location>
</feature>
<dbReference type="InterPro" id="IPR000297">
    <property type="entry name" value="PPIase_PpiC"/>
</dbReference>
<evidence type="ECO:0000259" key="7">
    <source>
        <dbReference type="PROSITE" id="PS50198"/>
    </source>
</evidence>
<dbReference type="PROSITE" id="PS50020">
    <property type="entry name" value="WW_DOMAIN_2"/>
    <property type="match status" value="1"/>
</dbReference>
<comment type="catalytic activity">
    <reaction evidence="1 5">
        <text>[protein]-peptidylproline (omega=180) = [protein]-peptidylproline (omega=0)</text>
        <dbReference type="Rhea" id="RHEA:16237"/>
        <dbReference type="Rhea" id="RHEA-COMP:10747"/>
        <dbReference type="Rhea" id="RHEA-COMP:10748"/>
        <dbReference type="ChEBI" id="CHEBI:83833"/>
        <dbReference type="ChEBI" id="CHEBI:83834"/>
        <dbReference type="EC" id="5.2.1.8"/>
    </reaction>
</comment>
<dbReference type="Proteomes" id="UP000383932">
    <property type="component" value="Unassembled WGS sequence"/>
</dbReference>
<evidence type="ECO:0000256" key="3">
    <source>
        <dbReference type="ARBA" id="ARBA00023235"/>
    </source>
</evidence>
<dbReference type="GO" id="GO:0005634">
    <property type="term" value="C:nucleus"/>
    <property type="evidence" value="ECO:0007669"/>
    <property type="project" value="TreeGrafter"/>
</dbReference>
<dbReference type="Pfam" id="PF00639">
    <property type="entry name" value="Rotamase"/>
    <property type="match status" value="1"/>
</dbReference>
<evidence type="ECO:0000313" key="9">
    <source>
        <dbReference type="Proteomes" id="UP000383932"/>
    </source>
</evidence>
<dbReference type="PROSITE" id="PS01096">
    <property type="entry name" value="PPIC_PPIASE_1"/>
    <property type="match status" value="1"/>
</dbReference>
<dbReference type="Pfam" id="PF00397">
    <property type="entry name" value="WW"/>
    <property type="match status" value="1"/>
</dbReference>
<evidence type="ECO:0000256" key="1">
    <source>
        <dbReference type="ARBA" id="ARBA00000971"/>
    </source>
</evidence>
<name>A0A5N5QSC7_9AGAM</name>
<dbReference type="GO" id="GO:0003755">
    <property type="term" value="F:peptidyl-prolyl cis-trans isomerase activity"/>
    <property type="evidence" value="ECO:0007669"/>
    <property type="project" value="UniProtKB-UniRule"/>
</dbReference>
<dbReference type="InterPro" id="IPR023058">
    <property type="entry name" value="PPIase_PpiC_CS"/>
</dbReference>
<organism evidence="8 9">
    <name type="scientific">Ceratobasidium theobromae</name>
    <dbReference type="NCBI Taxonomy" id="1582974"/>
    <lineage>
        <taxon>Eukaryota</taxon>
        <taxon>Fungi</taxon>
        <taxon>Dikarya</taxon>
        <taxon>Basidiomycota</taxon>
        <taxon>Agaricomycotina</taxon>
        <taxon>Agaricomycetes</taxon>
        <taxon>Cantharellales</taxon>
        <taxon>Ceratobasidiaceae</taxon>
        <taxon>Ceratobasidium</taxon>
    </lineage>
</organism>
<comment type="caution">
    <text evidence="8">The sequence shown here is derived from an EMBL/GenBank/DDBJ whole genome shotgun (WGS) entry which is preliminary data.</text>
</comment>
<dbReference type="PANTHER" id="PTHR10657">
    <property type="entry name" value="PEPTIDYL-PROLYL CIS-TRANS ISOMERASE"/>
    <property type="match status" value="1"/>
</dbReference>
<accession>A0A5N5QSC7</accession>
<gene>
    <name evidence="8" type="ORF">CTheo_2031</name>
</gene>
<dbReference type="Gene3D" id="2.20.70.10">
    <property type="match status" value="1"/>
</dbReference>
<dbReference type="Gene3D" id="3.10.50.40">
    <property type="match status" value="1"/>
</dbReference>
<dbReference type="GO" id="GO:0060261">
    <property type="term" value="P:positive regulation of transcription initiation by RNA polymerase II"/>
    <property type="evidence" value="ECO:0007669"/>
    <property type="project" value="UniProtKB-ARBA"/>
</dbReference>
<keyword evidence="2 4" id="KW-0697">Rotamase</keyword>
<keyword evidence="9" id="KW-1185">Reference proteome</keyword>
<dbReference type="PROSITE" id="PS01159">
    <property type="entry name" value="WW_DOMAIN_1"/>
    <property type="match status" value="1"/>
</dbReference>
<dbReference type="FunFam" id="3.10.50.40:FF:000026">
    <property type="entry name" value="Peptidyl-prolyl cis-trans isomerase"/>
    <property type="match status" value="1"/>
</dbReference>
<evidence type="ECO:0000256" key="5">
    <source>
        <dbReference type="RuleBase" id="RU363014"/>
    </source>
</evidence>
<dbReference type="EMBL" id="SSOP01000019">
    <property type="protein sequence ID" value="KAB5594548.1"/>
    <property type="molecule type" value="Genomic_DNA"/>
</dbReference>
<dbReference type="CDD" id="cd00201">
    <property type="entry name" value="WW"/>
    <property type="match status" value="1"/>
</dbReference>
<reference evidence="8 9" key="1">
    <citation type="journal article" date="2019" name="Fungal Biol. Biotechnol.">
        <title>Draft genome sequence of fastidious pathogen Ceratobasidium theobromae, which causes vascular-streak dieback in Theobroma cacao.</title>
        <authorList>
            <person name="Ali S.S."/>
            <person name="Asman A."/>
            <person name="Shao J."/>
            <person name="Firmansyah A.P."/>
            <person name="Susilo A.W."/>
            <person name="Rosmana A."/>
            <person name="McMahon P."/>
            <person name="Junaid M."/>
            <person name="Guest D."/>
            <person name="Kheng T.Y."/>
            <person name="Meinhardt L.W."/>
            <person name="Bailey B.A."/>
        </authorList>
    </citation>
    <scope>NUCLEOTIDE SEQUENCE [LARGE SCALE GENOMIC DNA]</scope>
    <source>
        <strain evidence="8 9">CT2</strain>
    </source>
</reference>
<dbReference type="EC" id="5.2.1.8" evidence="5"/>
<proteinExistence type="predicted"/>
<dbReference type="InterPro" id="IPR051370">
    <property type="entry name" value="PPIase_Pin1"/>
</dbReference>
<dbReference type="InterPro" id="IPR001202">
    <property type="entry name" value="WW_dom"/>
</dbReference>
<dbReference type="PANTHER" id="PTHR10657:SF4">
    <property type="entry name" value="PEPTIDYL-PROLYL CIS-TRANS ISOMERASE-RELATED"/>
    <property type="match status" value="1"/>
</dbReference>
<evidence type="ECO:0000259" key="6">
    <source>
        <dbReference type="PROSITE" id="PS50020"/>
    </source>
</evidence>